<keyword evidence="5 7" id="KW-1133">Transmembrane helix</keyword>
<evidence type="ECO:0000256" key="2">
    <source>
        <dbReference type="ARBA" id="ARBA00006448"/>
    </source>
</evidence>
<dbReference type="PANTHER" id="PTHR34582:SF6">
    <property type="entry name" value="UPF0702 TRANSMEMBRANE PROTEIN YCAP"/>
    <property type="match status" value="1"/>
</dbReference>
<evidence type="ECO:0000256" key="3">
    <source>
        <dbReference type="ARBA" id="ARBA00022475"/>
    </source>
</evidence>
<dbReference type="Gene3D" id="3.30.240.20">
    <property type="entry name" value="bsu07140 like domains"/>
    <property type="match status" value="1"/>
</dbReference>
<name>A0ABV2KQQ6_9HYPH</name>
<dbReference type="PANTHER" id="PTHR34582">
    <property type="entry name" value="UPF0702 TRANSMEMBRANE PROTEIN YCAP"/>
    <property type="match status" value="1"/>
</dbReference>
<dbReference type="InterPro" id="IPR023090">
    <property type="entry name" value="UPF0702_alpha/beta_dom_sf"/>
</dbReference>
<dbReference type="InterPro" id="IPR007353">
    <property type="entry name" value="DUF421"/>
</dbReference>
<feature type="transmembrane region" description="Helical" evidence="7">
    <location>
        <begin position="79"/>
        <end position="99"/>
    </location>
</feature>
<evidence type="ECO:0000259" key="8">
    <source>
        <dbReference type="Pfam" id="PF04239"/>
    </source>
</evidence>
<feature type="transmembrane region" description="Helical" evidence="7">
    <location>
        <begin position="20"/>
        <end position="41"/>
    </location>
</feature>
<feature type="domain" description="YetF C-terminal" evidence="8">
    <location>
        <begin position="101"/>
        <end position="173"/>
    </location>
</feature>
<keyword evidence="4 7" id="KW-0812">Transmembrane</keyword>
<dbReference type="RefSeq" id="WP_354152336.1">
    <property type="nucleotide sequence ID" value="NZ_JBEPMN010000012.1"/>
</dbReference>
<reference evidence="9 10" key="1">
    <citation type="submission" date="2024-06" db="EMBL/GenBank/DDBJ databases">
        <title>Genomic Encyclopedia of Type Strains, Phase IV (KMG-IV): sequencing the most valuable type-strain genomes for metagenomic binning, comparative biology and taxonomic classification.</title>
        <authorList>
            <person name="Goeker M."/>
        </authorList>
    </citation>
    <scope>NUCLEOTIDE SEQUENCE [LARGE SCALE GENOMIC DNA]</scope>
    <source>
        <strain evidence="9 10">DSM 19730</strain>
    </source>
</reference>
<gene>
    <name evidence="9" type="ORF">ABID44_002821</name>
</gene>
<proteinExistence type="inferred from homology"/>
<evidence type="ECO:0000256" key="5">
    <source>
        <dbReference type="ARBA" id="ARBA00022989"/>
    </source>
</evidence>
<keyword evidence="3" id="KW-1003">Cell membrane</keyword>
<evidence type="ECO:0000313" key="9">
    <source>
        <dbReference type="EMBL" id="MET3662483.1"/>
    </source>
</evidence>
<dbReference type="Proteomes" id="UP001549143">
    <property type="component" value="Unassembled WGS sequence"/>
</dbReference>
<evidence type="ECO:0000256" key="4">
    <source>
        <dbReference type="ARBA" id="ARBA00022692"/>
    </source>
</evidence>
<protein>
    <submittedName>
        <fullName evidence="9">Uncharacterized membrane protein YcaP (DUF421 family)</fullName>
    </submittedName>
</protein>
<comment type="caution">
    <text evidence="9">The sequence shown here is derived from an EMBL/GenBank/DDBJ whole genome shotgun (WGS) entry which is preliminary data.</text>
</comment>
<keyword evidence="6 7" id="KW-0472">Membrane</keyword>
<evidence type="ECO:0000256" key="7">
    <source>
        <dbReference type="SAM" id="Phobius"/>
    </source>
</evidence>
<evidence type="ECO:0000313" key="10">
    <source>
        <dbReference type="Proteomes" id="UP001549143"/>
    </source>
</evidence>
<sequence length="230" mass="25455">MDQILQAFDWKRLLLGDEPPWFFVEILFRTAVVYVYALLLIRWLGSRTIGQLSTIEFLLVIALGSAVGDSMFYPDVPLLHALLVITVVVVANKGLDVLIAKNASAERALDGVPEEAVRDGVICRPFLSSTSLSQSELFQQLREKGISQLGEVAHAYIETDGMLSVFKADPAHPGLPIVPPWENIRPPEFTSGDRDFAAGQFACKRCGAIAQEENSRCLHCDDDRWIKISA</sequence>
<keyword evidence="10" id="KW-1185">Reference proteome</keyword>
<dbReference type="Pfam" id="PF04239">
    <property type="entry name" value="DUF421"/>
    <property type="match status" value="1"/>
</dbReference>
<evidence type="ECO:0000256" key="6">
    <source>
        <dbReference type="ARBA" id="ARBA00023136"/>
    </source>
</evidence>
<feature type="transmembrane region" description="Helical" evidence="7">
    <location>
        <begin position="53"/>
        <end position="73"/>
    </location>
</feature>
<comment type="similarity">
    <text evidence="2">Belongs to the UPF0702 family.</text>
</comment>
<comment type="subcellular location">
    <subcellularLocation>
        <location evidence="1">Cell membrane</location>
        <topology evidence="1">Multi-pass membrane protein</topology>
    </subcellularLocation>
</comment>
<organism evidence="9 10">
    <name type="scientific">Aquamicrobium ahrensii</name>
    <dbReference type="NCBI Taxonomy" id="469551"/>
    <lineage>
        <taxon>Bacteria</taxon>
        <taxon>Pseudomonadati</taxon>
        <taxon>Pseudomonadota</taxon>
        <taxon>Alphaproteobacteria</taxon>
        <taxon>Hyphomicrobiales</taxon>
        <taxon>Phyllobacteriaceae</taxon>
        <taxon>Aquamicrobium</taxon>
    </lineage>
</organism>
<dbReference type="EMBL" id="JBEPMN010000012">
    <property type="protein sequence ID" value="MET3662483.1"/>
    <property type="molecule type" value="Genomic_DNA"/>
</dbReference>
<evidence type="ECO:0000256" key="1">
    <source>
        <dbReference type="ARBA" id="ARBA00004651"/>
    </source>
</evidence>
<accession>A0ABV2KQQ6</accession>